<dbReference type="CDD" id="cd15795">
    <property type="entry name" value="PMEI-Pla_a_1_like"/>
    <property type="match status" value="1"/>
</dbReference>
<dbReference type="EMBL" id="JAINDJ010000003">
    <property type="protein sequence ID" value="KAG9452547.1"/>
    <property type="molecule type" value="Genomic_DNA"/>
</dbReference>
<keyword evidence="2" id="KW-1015">Disulfide bond</keyword>
<dbReference type="Pfam" id="PF04043">
    <property type="entry name" value="PMEI"/>
    <property type="match status" value="1"/>
</dbReference>
<dbReference type="AlphaFoldDB" id="A0AAV7EY18"/>
<gene>
    <name evidence="6" type="ORF">H6P81_005451</name>
</gene>
<comment type="caution">
    <text evidence="6">The sequence shown here is derived from an EMBL/GenBank/DDBJ whole genome shotgun (WGS) entry which is preliminary data.</text>
</comment>
<evidence type="ECO:0000313" key="7">
    <source>
        <dbReference type="Proteomes" id="UP000825729"/>
    </source>
</evidence>
<evidence type="ECO:0000256" key="2">
    <source>
        <dbReference type="ARBA" id="ARBA00023157"/>
    </source>
</evidence>
<name>A0AAV7EY18_ARIFI</name>
<accession>A0AAV7EY18</accession>
<dbReference type="Proteomes" id="UP000825729">
    <property type="component" value="Unassembled WGS sequence"/>
</dbReference>
<feature type="domain" description="Pectinesterase inhibitor" evidence="5">
    <location>
        <begin position="24"/>
        <end position="171"/>
    </location>
</feature>
<dbReference type="SMART" id="SM00856">
    <property type="entry name" value="PMEI"/>
    <property type="match status" value="1"/>
</dbReference>
<evidence type="ECO:0000256" key="3">
    <source>
        <dbReference type="ARBA" id="ARBA00038471"/>
    </source>
</evidence>
<organism evidence="6 7">
    <name type="scientific">Aristolochia fimbriata</name>
    <name type="common">White veined hardy Dutchman's pipe vine</name>
    <dbReference type="NCBI Taxonomy" id="158543"/>
    <lineage>
        <taxon>Eukaryota</taxon>
        <taxon>Viridiplantae</taxon>
        <taxon>Streptophyta</taxon>
        <taxon>Embryophyta</taxon>
        <taxon>Tracheophyta</taxon>
        <taxon>Spermatophyta</taxon>
        <taxon>Magnoliopsida</taxon>
        <taxon>Magnoliidae</taxon>
        <taxon>Piperales</taxon>
        <taxon>Aristolochiaceae</taxon>
        <taxon>Aristolochia</taxon>
    </lineage>
</organism>
<dbReference type="Gene3D" id="1.20.140.40">
    <property type="entry name" value="Invertase/pectin methylesterase inhibitor family protein"/>
    <property type="match status" value="1"/>
</dbReference>
<evidence type="ECO:0000259" key="5">
    <source>
        <dbReference type="SMART" id="SM00856"/>
    </source>
</evidence>
<evidence type="ECO:0000256" key="1">
    <source>
        <dbReference type="ARBA" id="ARBA00022729"/>
    </source>
</evidence>
<keyword evidence="1 4" id="KW-0732">Signal</keyword>
<feature type="chain" id="PRO_5043361418" description="Pectinesterase inhibitor domain-containing protein" evidence="4">
    <location>
        <begin position="24"/>
        <end position="180"/>
    </location>
</feature>
<dbReference type="NCBIfam" id="TIGR01614">
    <property type="entry name" value="PME_inhib"/>
    <property type="match status" value="1"/>
</dbReference>
<protein>
    <recommendedName>
        <fullName evidence="5">Pectinesterase inhibitor domain-containing protein</fullName>
    </recommendedName>
</protein>
<dbReference type="InterPro" id="IPR035513">
    <property type="entry name" value="Invertase/methylesterase_inhib"/>
</dbReference>
<dbReference type="InterPro" id="IPR006501">
    <property type="entry name" value="Pectinesterase_inhib_dom"/>
</dbReference>
<evidence type="ECO:0000313" key="6">
    <source>
        <dbReference type="EMBL" id="KAG9452547.1"/>
    </source>
</evidence>
<keyword evidence="7" id="KW-1185">Reference proteome</keyword>
<evidence type="ECO:0000256" key="4">
    <source>
        <dbReference type="SAM" id="SignalP"/>
    </source>
</evidence>
<proteinExistence type="inferred from homology"/>
<dbReference type="SUPFAM" id="SSF101148">
    <property type="entry name" value="Plant invertase/pectin methylesterase inhibitor"/>
    <property type="match status" value="1"/>
</dbReference>
<comment type="similarity">
    <text evidence="3">Belongs to the PMEI family.</text>
</comment>
<dbReference type="PANTHER" id="PTHR35357:SF8">
    <property type="entry name" value="OS01G0111000 PROTEIN"/>
    <property type="match status" value="1"/>
</dbReference>
<dbReference type="InterPro" id="IPR034088">
    <property type="entry name" value="Pla_a_1-like"/>
</dbReference>
<sequence>MAAKSLVRVLPLLCLVFVSLADAHGISYINRICQRATRANPAIKFDFCVTSLQAVPESHTTEIAGLLKITTDLALKNASRTTDIIKKMGSVACEDLTKHQLDACLGAYGAAVSVLQEATGAFAGGNYAGANLGAALSGATKCDKAFKNVNGDLLAQDNSNLRQLVTIAQTLHRFVTKHSR</sequence>
<dbReference type="PANTHER" id="PTHR35357">
    <property type="entry name" value="OS02G0537100 PROTEIN"/>
    <property type="match status" value="1"/>
</dbReference>
<dbReference type="GO" id="GO:0004857">
    <property type="term" value="F:enzyme inhibitor activity"/>
    <property type="evidence" value="ECO:0007669"/>
    <property type="project" value="InterPro"/>
</dbReference>
<feature type="signal peptide" evidence="4">
    <location>
        <begin position="1"/>
        <end position="23"/>
    </location>
</feature>
<reference evidence="6 7" key="1">
    <citation type="submission" date="2021-07" db="EMBL/GenBank/DDBJ databases">
        <title>The Aristolochia fimbriata genome: insights into angiosperm evolution, floral development and chemical biosynthesis.</title>
        <authorList>
            <person name="Jiao Y."/>
        </authorList>
    </citation>
    <scope>NUCLEOTIDE SEQUENCE [LARGE SCALE GENOMIC DNA]</scope>
    <source>
        <strain evidence="6">IBCAS-2021</strain>
        <tissue evidence="6">Leaf</tissue>
    </source>
</reference>